<comment type="caution">
    <text evidence="3">The sequence shown here is derived from an EMBL/GenBank/DDBJ whole genome shotgun (WGS) entry which is preliminary data.</text>
</comment>
<organism evidence="3 4">
    <name type="scientific">Crossiella equi</name>
    <dbReference type="NCBI Taxonomy" id="130796"/>
    <lineage>
        <taxon>Bacteria</taxon>
        <taxon>Bacillati</taxon>
        <taxon>Actinomycetota</taxon>
        <taxon>Actinomycetes</taxon>
        <taxon>Pseudonocardiales</taxon>
        <taxon>Pseudonocardiaceae</taxon>
        <taxon>Crossiella</taxon>
    </lineage>
</organism>
<keyword evidence="1" id="KW-0472">Membrane</keyword>
<dbReference type="InterPro" id="IPR000757">
    <property type="entry name" value="Beta-glucanase-like"/>
</dbReference>
<evidence type="ECO:0000256" key="1">
    <source>
        <dbReference type="SAM" id="Phobius"/>
    </source>
</evidence>
<dbReference type="EMBL" id="JAGIOO010000001">
    <property type="protein sequence ID" value="MBP2475154.1"/>
    <property type="molecule type" value="Genomic_DNA"/>
</dbReference>
<feature type="domain" description="GH16" evidence="2">
    <location>
        <begin position="636"/>
        <end position="902"/>
    </location>
</feature>
<dbReference type="CDD" id="cd02182">
    <property type="entry name" value="GH16_Strep_laminarinase_like"/>
    <property type="match status" value="1"/>
</dbReference>
<dbReference type="InterPro" id="IPR013320">
    <property type="entry name" value="ConA-like_dom_sf"/>
</dbReference>
<feature type="transmembrane region" description="Helical" evidence="1">
    <location>
        <begin position="316"/>
        <end position="334"/>
    </location>
</feature>
<feature type="transmembrane region" description="Helical" evidence="1">
    <location>
        <begin position="15"/>
        <end position="31"/>
    </location>
</feature>
<accession>A0ABS5AEY9</accession>
<keyword evidence="1" id="KW-1133">Transmembrane helix</keyword>
<dbReference type="PROSITE" id="PS51762">
    <property type="entry name" value="GH16_2"/>
    <property type="match status" value="1"/>
</dbReference>
<protein>
    <submittedName>
        <fullName evidence="3">Peptidoglycan/LPS O-acetylase OafA/YrhL/beta-glucanase (GH16 family)</fullName>
    </submittedName>
</protein>
<dbReference type="RefSeq" id="WP_307850052.1">
    <property type="nucleotide sequence ID" value="NZ_JAGIOO010000001.1"/>
</dbReference>
<feature type="transmembrane region" description="Helical" evidence="1">
    <location>
        <begin position="37"/>
        <end position="58"/>
    </location>
</feature>
<evidence type="ECO:0000259" key="2">
    <source>
        <dbReference type="PROSITE" id="PS51762"/>
    </source>
</evidence>
<feature type="transmembrane region" description="Helical" evidence="1">
    <location>
        <begin position="290"/>
        <end position="310"/>
    </location>
</feature>
<dbReference type="InterPro" id="IPR043968">
    <property type="entry name" value="SGNH"/>
</dbReference>
<dbReference type="Pfam" id="PF01757">
    <property type="entry name" value="Acyl_transf_3"/>
    <property type="match status" value="1"/>
</dbReference>
<dbReference type="SUPFAM" id="SSF49899">
    <property type="entry name" value="Concanavalin A-like lectins/glucanases"/>
    <property type="match status" value="1"/>
</dbReference>
<proteinExistence type="predicted"/>
<name>A0ABS5AEY9_9PSEU</name>
<dbReference type="PANTHER" id="PTHR23028">
    <property type="entry name" value="ACETYLTRANSFERASE"/>
    <property type="match status" value="1"/>
</dbReference>
<dbReference type="Pfam" id="PF26113">
    <property type="entry name" value="GH16_XgeA"/>
    <property type="match status" value="1"/>
</dbReference>
<dbReference type="Proteomes" id="UP001519363">
    <property type="component" value="Unassembled WGS sequence"/>
</dbReference>
<dbReference type="InterPro" id="IPR002656">
    <property type="entry name" value="Acyl_transf_3_dom"/>
</dbReference>
<feature type="transmembrane region" description="Helical" evidence="1">
    <location>
        <begin position="205"/>
        <end position="223"/>
    </location>
</feature>
<dbReference type="PANTHER" id="PTHR23028:SF53">
    <property type="entry name" value="ACYL_TRANSF_3 DOMAIN-CONTAINING PROTEIN"/>
    <property type="match status" value="1"/>
</dbReference>
<keyword evidence="1" id="KW-0812">Transmembrane</keyword>
<keyword evidence="4" id="KW-1185">Reference proteome</keyword>
<gene>
    <name evidence="3" type="ORF">JOF53_004026</name>
</gene>
<feature type="transmembrane region" description="Helical" evidence="1">
    <location>
        <begin position="79"/>
        <end position="98"/>
    </location>
</feature>
<reference evidence="3 4" key="1">
    <citation type="submission" date="2021-03" db="EMBL/GenBank/DDBJ databases">
        <title>Sequencing the genomes of 1000 actinobacteria strains.</title>
        <authorList>
            <person name="Klenk H.-P."/>
        </authorList>
    </citation>
    <scope>NUCLEOTIDE SEQUENCE [LARGE SCALE GENOMIC DNA]</scope>
    <source>
        <strain evidence="3 4">DSM 44580</strain>
    </source>
</reference>
<feature type="transmembrane region" description="Helical" evidence="1">
    <location>
        <begin position="173"/>
        <end position="193"/>
    </location>
</feature>
<dbReference type="Pfam" id="PF19040">
    <property type="entry name" value="SGNH"/>
    <property type="match status" value="1"/>
</dbReference>
<feature type="transmembrane region" description="Helical" evidence="1">
    <location>
        <begin position="250"/>
        <end position="269"/>
    </location>
</feature>
<evidence type="ECO:0000313" key="4">
    <source>
        <dbReference type="Proteomes" id="UP001519363"/>
    </source>
</evidence>
<evidence type="ECO:0000313" key="3">
    <source>
        <dbReference type="EMBL" id="MBP2475154.1"/>
    </source>
</evidence>
<feature type="transmembrane region" description="Helical" evidence="1">
    <location>
        <begin position="346"/>
        <end position="368"/>
    </location>
</feature>
<dbReference type="Gene3D" id="2.60.120.200">
    <property type="match status" value="1"/>
</dbReference>
<dbReference type="InterPro" id="IPR050879">
    <property type="entry name" value="Acyltransferase_3"/>
</dbReference>
<sequence>MSVDYRPGKRRDIEGLRAVAVLTVLGFHAGVPGFTGGYVGVDVFFVISGFLITGLLLGDIQRAGGFSLKEFYARRARRILPSAAVVLLAVAFGSWLLLPPLRARDVAVDVLAGALNVANWRFVVNQTDYLAAARDHSPVLHFWSLAVEEQFYLVWAPLLLGVAVLVRRSVPAIATVIGVLAAASFVLSVQWTASAEPLAYMGSPARAWEFGVGALAAVAAPWFRAPAVLGVLGAAAIAWSTAVFDSVTAFPGTAALVPVFGAAALVLAGDRGIGRFLATSPMRAAGRLSFAWYLWHWPVLVFAEAVAGQLDWPVKLALVLGAALPAWLTARLVEQPVRFSATISALPVRGLAIGVTAVLLPVAAGLVVSSDAQRGMRGQVAELASSLPPAAVTGPDLLTAPASGLTPSVDRARADTPPTPGCELFPADVTGPECRFGEGTDEVVLVGDSHASQWFPAVRHLAQRRGWAVRVLVKQGCPLPDLTVYNPTLGRAYTECDTWRRQTLDTLGGLRPRMVFVGSLNQYTADAELLTQAWERSLRRIVAPVVSLRDTPLPGKDIPACVSAAPAHPESCAFPRSSALRPDPIAERASTVDMNAVLCPGDSCPAVRQGVLLYRDDSHLTNTAAGLLGPRVERVLEEQGLLAPVWQQVFHDDFDGPDGSAPDPAHWQHATGTCAPGCPAPRWGTDEIETMTADPANVRRTGQGVLAITPQLHDGQWTSGRLESRRTDFRAPAGGTLRVSARIRLPDGGPGYWPAFWLLGDAVRRDGGGWPGAGEIDVVEALNGRESVFGTLHCGTLPGGPCDEPRGLGGGELPVPGANSGFHDYAVELDQGAGELRWYVDGRQVHVRRSSQVGEAVWRQATDHGFFLILNVAVGGRLPGAPTAATVPGRPMLVDSVTVAVR</sequence>